<keyword evidence="2" id="KW-1185">Reference proteome</keyword>
<sequence>MALTEFSLEEALESVLEEGFFDFNTPEVGELVSEMERERFQFLSPYGLDYCKEHVLENTRIRPIIEKLLNECKFAHWIRYNARPGHFECFRKGGEKAGLRQLIVQQWAKGSRVEYYGGSHKHDLPVEEGVRGLFETTQAALNAAGCQPTEKEFPAGGLVIHDGRTFTQIKTGYGITFQFATDDVIQKWPKITVPNSTDLVRKVVNMESAKIKVNFAIGNAGGAKK</sequence>
<dbReference type="OrthoDB" id="5068804at2759"/>
<evidence type="ECO:0000313" key="1">
    <source>
        <dbReference type="EMBL" id="KAF9730011.1"/>
    </source>
</evidence>
<accession>A0A9P6G6H2</accession>
<protein>
    <submittedName>
        <fullName evidence="1">Uncharacterized protein</fullName>
    </submittedName>
</protein>
<dbReference type="Proteomes" id="UP000756921">
    <property type="component" value="Unassembled WGS sequence"/>
</dbReference>
<comment type="caution">
    <text evidence="1">The sequence shown here is derived from an EMBL/GenBank/DDBJ whole genome shotgun (WGS) entry which is preliminary data.</text>
</comment>
<name>A0A9P6G6H2_9PLEO</name>
<gene>
    <name evidence="1" type="ORF">PMIN01_11944</name>
</gene>
<dbReference type="AlphaFoldDB" id="A0A9P6G6H2"/>
<evidence type="ECO:0000313" key="2">
    <source>
        <dbReference type="Proteomes" id="UP000756921"/>
    </source>
</evidence>
<dbReference type="EMBL" id="WJXW01000015">
    <property type="protein sequence ID" value="KAF9730011.1"/>
    <property type="molecule type" value="Genomic_DNA"/>
</dbReference>
<organism evidence="1 2">
    <name type="scientific">Paraphaeosphaeria minitans</name>
    <dbReference type="NCBI Taxonomy" id="565426"/>
    <lineage>
        <taxon>Eukaryota</taxon>
        <taxon>Fungi</taxon>
        <taxon>Dikarya</taxon>
        <taxon>Ascomycota</taxon>
        <taxon>Pezizomycotina</taxon>
        <taxon>Dothideomycetes</taxon>
        <taxon>Pleosporomycetidae</taxon>
        <taxon>Pleosporales</taxon>
        <taxon>Massarineae</taxon>
        <taxon>Didymosphaeriaceae</taxon>
        <taxon>Paraphaeosphaeria</taxon>
    </lineage>
</organism>
<reference evidence="1" key="1">
    <citation type="journal article" date="2020" name="Mol. Plant Microbe Interact.">
        <title>Genome Sequence of the Biocontrol Agent Coniothyrium minitans strain Conio (IMI 134523).</title>
        <authorList>
            <person name="Patel D."/>
            <person name="Shittu T.A."/>
            <person name="Baroncelli R."/>
            <person name="Muthumeenakshi S."/>
            <person name="Osborne T.H."/>
            <person name="Janganan T.K."/>
            <person name="Sreenivasaprasad S."/>
        </authorList>
    </citation>
    <scope>NUCLEOTIDE SEQUENCE</scope>
    <source>
        <strain evidence="1">Conio</strain>
    </source>
</reference>
<proteinExistence type="predicted"/>